<dbReference type="Proteomes" id="UP000269721">
    <property type="component" value="Unassembled WGS sequence"/>
</dbReference>
<evidence type="ECO:0000313" key="2">
    <source>
        <dbReference type="EMBL" id="RKO86754.1"/>
    </source>
</evidence>
<feature type="compositionally biased region" description="Low complexity" evidence="1">
    <location>
        <begin position="372"/>
        <end position="389"/>
    </location>
</feature>
<gene>
    <name evidence="2" type="ORF">BDK51DRAFT_46204</name>
</gene>
<accession>A0A4P9W3N4</accession>
<keyword evidence="3" id="KW-1185">Reference proteome</keyword>
<feature type="compositionally biased region" description="Low complexity" evidence="1">
    <location>
        <begin position="40"/>
        <end position="54"/>
    </location>
</feature>
<proteinExistence type="predicted"/>
<evidence type="ECO:0000256" key="1">
    <source>
        <dbReference type="SAM" id="MobiDB-lite"/>
    </source>
</evidence>
<protein>
    <submittedName>
        <fullName evidence="2">Uncharacterized protein</fullName>
    </submittedName>
</protein>
<dbReference type="OrthoDB" id="10679817at2759"/>
<feature type="compositionally biased region" description="Basic and acidic residues" evidence="1">
    <location>
        <begin position="270"/>
        <end position="280"/>
    </location>
</feature>
<reference evidence="3" key="1">
    <citation type="journal article" date="2018" name="Nat. Microbiol.">
        <title>Leveraging single-cell genomics to expand the fungal tree of life.</title>
        <authorList>
            <person name="Ahrendt S.R."/>
            <person name="Quandt C.A."/>
            <person name="Ciobanu D."/>
            <person name="Clum A."/>
            <person name="Salamov A."/>
            <person name="Andreopoulos B."/>
            <person name="Cheng J.F."/>
            <person name="Woyke T."/>
            <person name="Pelin A."/>
            <person name="Henrissat B."/>
            <person name="Reynolds N.K."/>
            <person name="Benny G.L."/>
            <person name="Smith M.E."/>
            <person name="James T.Y."/>
            <person name="Grigoriev I.V."/>
        </authorList>
    </citation>
    <scope>NUCLEOTIDE SEQUENCE [LARGE SCALE GENOMIC DNA]</scope>
</reference>
<evidence type="ECO:0000313" key="3">
    <source>
        <dbReference type="Proteomes" id="UP000269721"/>
    </source>
</evidence>
<feature type="region of interest" description="Disordered" evidence="1">
    <location>
        <begin position="194"/>
        <end position="406"/>
    </location>
</feature>
<sequence length="459" mass="48902">MWALYNQYHERYVINRRERPWVYPSVRTSAWTEPEPDCGAGPAAEPDAVTAADASTEKSVDSLTSGGVKEKIALKPRKRTGKAVGMAIAGQTVKYVTEGPRGVTGPGSSSSEPIPLCGIMRLLTVLLHRSTYFPPGTATERTLSVVSCPNPDDMESEQLRLYQPYVTLADAPPPPLLYPPPRTRHAVSHVVHVGRPQSTTPIPKPKSSEPRGPPKKKKKKKKKKKEVQEEGEDGKDGTAKSATTARSVPQLSKRSSAGRRPQGPTGRGAMRGEGDDEARGTQRGATATSDHVNDAAELESRDGDDGVRVVYRSWVDHSAAPPRRDNGWDRRPSLSASVGPEAESSGSRRGSEGSVRHKGGAGDRGDGSTTGRASLASSRSDLSVLRASVASAEGSTPSVAVSGGTGNTEVYAGVKALSKELWKLAENHTQCEAPTVRSVRALYNESIDLTFRWGAGVGG</sequence>
<feature type="compositionally biased region" description="Basic and acidic residues" evidence="1">
    <location>
        <begin position="349"/>
        <end position="366"/>
    </location>
</feature>
<feature type="compositionally biased region" description="Basic and acidic residues" evidence="1">
    <location>
        <begin position="322"/>
        <end position="332"/>
    </location>
</feature>
<feature type="compositionally biased region" description="Basic residues" evidence="1">
    <location>
        <begin position="213"/>
        <end position="225"/>
    </location>
</feature>
<feature type="compositionally biased region" description="Basic and acidic residues" evidence="1">
    <location>
        <begin position="291"/>
        <end position="307"/>
    </location>
</feature>
<name>A0A4P9W3N4_9FUNG</name>
<dbReference type="AlphaFoldDB" id="A0A4P9W3N4"/>
<organism evidence="2 3">
    <name type="scientific">Blyttiomyces helicus</name>
    <dbReference type="NCBI Taxonomy" id="388810"/>
    <lineage>
        <taxon>Eukaryota</taxon>
        <taxon>Fungi</taxon>
        <taxon>Fungi incertae sedis</taxon>
        <taxon>Chytridiomycota</taxon>
        <taxon>Chytridiomycota incertae sedis</taxon>
        <taxon>Chytridiomycetes</taxon>
        <taxon>Chytridiomycetes incertae sedis</taxon>
        <taxon>Blyttiomyces</taxon>
    </lineage>
</organism>
<dbReference type="EMBL" id="KZ997940">
    <property type="protein sequence ID" value="RKO86754.1"/>
    <property type="molecule type" value="Genomic_DNA"/>
</dbReference>
<feature type="compositionally biased region" description="Polar residues" evidence="1">
    <location>
        <begin position="240"/>
        <end position="255"/>
    </location>
</feature>
<feature type="region of interest" description="Disordered" evidence="1">
    <location>
        <begin position="32"/>
        <end position="54"/>
    </location>
</feature>